<accession>A0ABY7G4Y9</accession>
<reference evidence="1" key="1">
    <citation type="submission" date="2022-11" db="EMBL/GenBank/DDBJ databases">
        <title>Centuries of genome instability and evolution in soft-shell clam transmissible cancer (bioRxiv).</title>
        <authorList>
            <person name="Hart S.F.M."/>
            <person name="Yonemitsu M.A."/>
            <person name="Giersch R.M."/>
            <person name="Beal B.F."/>
            <person name="Arriagada G."/>
            <person name="Davis B.W."/>
            <person name="Ostrander E.A."/>
            <person name="Goff S.P."/>
            <person name="Metzger M.J."/>
        </authorList>
    </citation>
    <scope>NUCLEOTIDE SEQUENCE</scope>
    <source>
        <strain evidence="1">MELC-2E11</strain>
        <tissue evidence="1">Siphon/mantle</tissue>
    </source>
</reference>
<name>A0ABY7G4Y9_MYAAR</name>
<dbReference type="Proteomes" id="UP001164746">
    <property type="component" value="Chromosome 15"/>
</dbReference>
<evidence type="ECO:0000313" key="3">
    <source>
        <dbReference type="Proteomes" id="UP001164746"/>
    </source>
</evidence>
<evidence type="ECO:0000313" key="1">
    <source>
        <dbReference type="EMBL" id="WAR28384.1"/>
    </source>
</evidence>
<dbReference type="InterPro" id="IPR036397">
    <property type="entry name" value="RNaseH_sf"/>
</dbReference>
<dbReference type="EMBL" id="CP111026">
    <property type="protein sequence ID" value="WAR28451.1"/>
    <property type="molecule type" value="Genomic_DNA"/>
</dbReference>
<protein>
    <submittedName>
        <fullName evidence="1">Uncharacterized protein</fullName>
    </submittedName>
</protein>
<keyword evidence="3" id="KW-1185">Reference proteome</keyword>
<sequence>MEYESMILQHQVPEGKTVNATYYQKDNAHWHRAAETLLTIDFLGFECLKHAPYSPDCPNCAPMDFTVFVVFL</sequence>
<proteinExistence type="predicted"/>
<organism evidence="1 3">
    <name type="scientific">Mya arenaria</name>
    <name type="common">Soft-shell clam</name>
    <dbReference type="NCBI Taxonomy" id="6604"/>
    <lineage>
        <taxon>Eukaryota</taxon>
        <taxon>Metazoa</taxon>
        <taxon>Spiralia</taxon>
        <taxon>Lophotrochozoa</taxon>
        <taxon>Mollusca</taxon>
        <taxon>Bivalvia</taxon>
        <taxon>Autobranchia</taxon>
        <taxon>Heteroconchia</taxon>
        <taxon>Euheterodonta</taxon>
        <taxon>Imparidentia</taxon>
        <taxon>Neoheterodontei</taxon>
        <taxon>Myida</taxon>
        <taxon>Myoidea</taxon>
        <taxon>Myidae</taxon>
        <taxon>Mya</taxon>
    </lineage>
</organism>
<gene>
    <name evidence="1" type="ORF">MAR_014088</name>
    <name evidence="2" type="ORF">MAR_014155</name>
</gene>
<dbReference type="EMBL" id="CP111026">
    <property type="protein sequence ID" value="WAR28384.1"/>
    <property type="molecule type" value="Genomic_DNA"/>
</dbReference>
<dbReference type="Gene3D" id="3.30.420.10">
    <property type="entry name" value="Ribonuclease H-like superfamily/Ribonuclease H"/>
    <property type="match status" value="1"/>
</dbReference>
<evidence type="ECO:0000313" key="2">
    <source>
        <dbReference type="EMBL" id="WAR28451.1"/>
    </source>
</evidence>